<evidence type="ECO:0000313" key="3">
    <source>
        <dbReference type="EMBL" id="PTD10818.1"/>
    </source>
</evidence>
<sequence length="357" mass="39008">MANSVLTATYEGYIRDTADALRIFEACLNGSLTHTARRPHDRERSTLITSGNVFVYEEGSSGIKRWTDGVNWSPSRILGNFLVYREMNQPFSPGEKKRASKKPKKQAGVAKAYDHRPQATRFSSMPNDPAGVCAGGDGGAGDEDRDLVGSLTDSYDFKPNSLIKKTISITHKGIPHHLVSYYTVDDVRSGRLVRPSDHEFFGRVQPRMELMSGQNFRVPLEDGGDEESRGIMSHGQQMMPYPCNDYQIFQHAYGNAAAPRTGQFTYGPPQNGTYAPVSVPATHALQNGTYAPVSAPATPALQNGTYLPVPATPVPAPRMVPTTTSTKTSTITSTKTPPILGITPNYNELGEGKFFFN</sequence>
<keyword evidence="4" id="KW-1185">Reference proteome</keyword>
<name>A0A2T4H4T8_FUSCU</name>
<comment type="similarity">
    <text evidence="1">Belongs to the MIT1/WOR1 family.</text>
</comment>
<proteinExistence type="inferred from homology"/>
<dbReference type="InterPro" id="IPR018608">
    <property type="entry name" value="Gti1/Pac2"/>
</dbReference>
<reference evidence="3 4" key="1">
    <citation type="submission" date="2018-02" db="EMBL/GenBank/DDBJ databases">
        <title>Fusarium culmorum secondary metabolites in fungal-bacterial-plant interactions.</title>
        <authorList>
            <person name="Schmidt R."/>
        </authorList>
    </citation>
    <scope>NUCLEOTIDE SEQUENCE [LARGE SCALE GENOMIC DNA]</scope>
    <source>
        <strain evidence="3 4">PV</strain>
    </source>
</reference>
<organism evidence="3 4">
    <name type="scientific">Fusarium culmorum</name>
    <dbReference type="NCBI Taxonomy" id="5516"/>
    <lineage>
        <taxon>Eukaryota</taxon>
        <taxon>Fungi</taxon>
        <taxon>Dikarya</taxon>
        <taxon>Ascomycota</taxon>
        <taxon>Pezizomycotina</taxon>
        <taxon>Sordariomycetes</taxon>
        <taxon>Hypocreomycetidae</taxon>
        <taxon>Hypocreales</taxon>
        <taxon>Nectriaceae</taxon>
        <taxon>Fusarium</taxon>
    </lineage>
</organism>
<dbReference type="EMBL" id="PVEM01000002">
    <property type="protein sequence ID" value="PTD10818.1"/>
    <property type="molecule type" value="Genomic_DNA"/>
</dbReference>
<dbReference type="Proteomes" id="UP000241587">
    <property type="component" value="Unassembled WGS sequence"/>
</dbReference>
<dbReference type="AlphaFoldDB" id="A0A2T4H4T8"/>
<feature type="region of interest" description="Disordered" evidence="2">
    <location>
        <begin position="91"/>
        <end position="113"/>
    </location>
</feature>
<evidence type="ECO:0000256" key="2">
    <source>
        <dbReference type="SAM" id="MobiDB-lite"/>
    </source>
</evidence>
<dbReference type="OMA" id="VHQPLAH"/>
<accession>A0A2T4H4T8</accession>
<evidence type="ECO:0000313" key="4">
    <source>
        <dbReference type="Proteomes" id="UP000241587"/>
    </source>
</evidence>
<dbReference type="PANTHER" id="PTHR28027">
    <property type="entry name" value="TRANSCRIPTIONAL REGULATOR MIT1"/>
    <property type="match status" value="1"/>
</dbReference>
<protein>
    <submittedName>
        <fullName evidence="3">Global transcription regulator FGP1</fullName>
    </submittedName>
</protein>
<comment type="caution">
    <text evidence="3">The sequence shown here is derived from an EMBL/GenBank/DDBJ whole genome shotgun (WGS) entry which is preliminary data.</text>
</comment>
<gene>
    <name evidence="3" type="ORF">FCULG_00011467</name>
</gene>
<dbReference type="OrthoDB" id="5319641at2759"/>
<dbReference type="GO" id="GO:0003677">
    <property type="term" value="F:DNA binding"/>
    <property type="evidence" value="ECO:0007669"/>
    <property type="project" value="TreeGrafter"/>
</dbReference>
<dbReference type="Pfam" id="PF09729">
    <property type="entry name" value="Gti1_Pac2"/>
    <property type="match status" value="1"/>
</dbReference>
<evidence type="ECO:0000256" key="1">
    <source>
        <dbReference type="ARBA" id="ARBA00008359"/>
    </source>
</evidence>
<dbReference type="PANTHER" id="PTHR28027:SF2">
    <property type="entry name" value="TRANSCRIPTIONAL REGULATOR MIT1"/>
    <property type="match status" value="1"/>
</dbReference>